<gene>
    <name evidence="1" type="ORF">GCM10014713_47160</name>
</gene>
<organism evidence="1 2">
    <name type="scientific">Streptomyces purpureus</name>
    <dbReference type="NCBI Taxonomy" id="1951"/>
    <lineage>
        <taxon>Bacteria</taxon>
        <taxon>Bacillati</taxon>
        <taxon>Actinomycetota</taxon>
        <taxon>Actinomycetes</taxon>
        <taxon>Kitasatosporales</taxon>
        <taxon>Streptomycetaceae</taxon>
        <taxon>Streptomyces</taxon>
    </lineage>
</organism>
<reference evidence="1" key="2">
    <citation type="submission" date="2020-09" db="EMBL/GenBank/DDBJ databases">
        <authorList>
            <person name="Sun Q."/>
            <person name="Ohkuma M."/>
        </authorList>
    </citation>
    <scope>NUCLEOTIDE SEQUENCE</scope>
    <source>
        <strain evidence="1">JCM 3172</strain>
    </source>
</reference>
<reference evidence="1" key="1">
    <citation type="journal article" date="2014" name="Int. J. Syst. Evol. Microbiol.">
        <title>Complete genome sequence of Corynebacterium casei LMG S-19264T (=DSM 44701T), isolated from a smear-ripened cheese.</title>
        <authorList>
            <consortium name="US DOE Joint Genome Institute (JGI-PGF)"/>
            <person name="Walter F."/>
            <person name="Albersmeier A."/>
            <person name="Kalinowski J."/>
            <person name="Ruckert C."/>
        </authorList>
    </citation>
    <scope>NUCLEOTIDE SEQUENCE</scope>
    <source>
        <strain evidence="1">JCM 3172</strain>
    </source>
</reference>
<sequence length="123" mass="13379">MRRERVPRRLVVGETVWLWSVGHMHTVPDAPGRPRYPDCREVLTVRRADARHAQLRIVFRGGAGRLVPDGTGPSGVIRDATGEVLNLHEPGVVRRLVDAATDRGVLPAAHGVAETDGWALLGA</sequence>
<accession>A0A918LTN7</accession>
<evidence type="ECO:0000313" key="1">
    <source>
        <dbReference type="EMBL" id="GGT47700.1"/>
    </source>
</evidence>
<name>A0A918LTN7_9ACTN</name>
<dbReference type="AlphaFoldDB" id="A0A918LTN7"/>
<dbReference type="RefSeq" id="WP_028797509.1">
    <property type="nucleotide sequence ID" value="NZ_BMQQ01000020.1"/>
</dbReference>
<dbReference type="EMBL" id="BMQQ01000020">
    <property type="protein sequence ID" value="GGT47700.1"/>
    <property type="molecule type" value="Genomic_DNA"/>
</dbReference>
<dbReference type="Proteomes" id="UP000619486">
    <property type="component" value="Unassembled WGS sequence"/>
</dbReference>
<comment type="caution">
    <text evidence="1">The sequence shown here is derived from an EMBL/GenBank/DDBJ whole genome shotgun (WGS) entry which is preliminary data.</text>
</comment>
<evidence type="ECO:0000313" key="2">
    <source>
        <dbReference type="Proteomes" id="UP000619486"/>
    </source>
</evidence>
<proteinExistence type="predicted"/>
<protein>
    <submittedName>
        <fullName evidence="1">Uncharacterized protein</fullName>
    </submittedName>
</protein>
<keyword evidence="2" id="KW-1185">Reference proteome</keyword>